<evidence type="ECO:0000313" key="3">
    <source>
        <dbReference type="Proteomes" id="UP000626554"/>
    </source>
</evidence>
<evidence type="ECO:0000313" key="2">
    <source>
        <dbReference type="EMBL" id="NVO86109.1"/>
    </source>
</evidence>
<protein>
    <recommendedName>
        <fullName evidence="1">Glycosyl transferase family 28 C-terminal domain-containing protein</fullName>
    </recommendedName>
</protein>
<name>A0ABX2Q6C3_9BACT</name>
<sequence length="160" mass="18291">MIFVSVGTANQGFDRLLRECDQIAYRIGLPFFAQIGSSSFKPLHMPYQAWLSRDEMQYYYQNATAFIVHGGFGTLSEILKLGKPIFVVARLFEEGEAGNNNQTDLAVKLHSLGLIYYIEHLPHLEAAIVQRETYLFRQNDLLTTIPTLIQEYVGQLIHHK</sequence>
<dbReference type="EMBL" id="JABKAV010000056">
    <property type="protein sequence ID" value="NVO86109.1"/>
    <property type="molecule type" value="Genomic_DNA"/>
</dbReference>
<feature type="domain" description="Glycosyl transferase family 28 C-terminal" evidence="1">
    <location>
        <begin position="1"/>
        <end position="126"/>
    </location>
</feature>
<dbReference type="RefSeq" id="WP_176900826.1">
    <property type="nucleotide sequence ID" value="NZ_JABKAV010000056.1"/>
</dbReference>
<dbReference type="Proteomes" id="UP000626554">
    <property type="component" value="Unassembled WGS sequence"/>
</dbReference>
<gene>
    <name evidence="2" type="ORF">HW556_14575</name>
</gene>
<accession>A0ABX2Q6C3</accession>
<keyword evidence="3" id="KW-1185">Reference proteome</keyword>
<comment type="caution">
    <text evidence="2">The sequence shown here is derived from an EMBL/GenBank/DDBJ whole genome shotgun (WGS) entry which is preliminary data.</text>
</comment>
<dbReference type="InterPro" id="IPR007235">
    <property type="entry name" value="Glyco_trans_28_C"/>
</dbReference>
<dbReference type="Pfam" id="PF04101">
    <property type="entry name" value="Glyco_tran_28_C"/>
    <property type="match status" value="1"/>
</dbReference>
<dbReference type="SUPFAM" id="SSF53756">
    <property type="entry name" value="UDP-Glycosyltransferase/glycogen phosphorylase"/>
    <property type="match status" value="1"/>
</dbReference>
<dbReference type="Gene3D" id="3.40.50.2000">
    <property type="entry name" value="Glycogen Phosphorylase B"/>
    <property type="match status" value="1"/>
</dbReference>
<evidence type="ECO:0000259" key="1">
    <source>
        <dbReference type="Pfam" id="PF04101"/>
    </source>
</evidence>
<proteinExistence type="predicted"/>
<organism evidence="2 3">
    <name type="scientific">Hymenobacter terrestris</name>
    <dbReference type="NCBI Taxonomy" id="2748310"/>
    <lineage>
        <taxon>Bacteria</taxon>
        <taxon>Pseudomonadati</taxon>
        <taxon>Bacteroidota</taxon>
        <taxon>Cytophagia</taxon>
        <taxon>Cytophagales</taxon>
        <taxon>Hymenobacteraceae</taxon>
        <taxon>Hymenobacter</taxon>
    </lineage>
</organism>
<reference evidence="2 3" key="1">
    <citation type="submission" date="2020-05" db="EMBL/GenBank/DDBJ databases">
        <title>Hymenobacter terrestris sp. nov. and Hymenobacter lapidiphilus sp. nov., isolated from regoliths in Antarctica.</title>
        <authorList>
            <person name="Sedlacek I."/>
            <person name="Pantucek R."/>
            <person name="Zeman M."/>
            <person name="Holochova P."/>
            <person name="Kralova S."/>
            <person name="Stankova E."/>
            <person name="Sedo O."/>
            <person name="Micenkova L."/>
            <person name="Svec P."/>
            <person name="Gupta V."/>
            <person name="Sood U."/>
            <person name="Korpole U.S."/>
            <person name="Lal R."/>
        </authorList>
    </citation>
    <scope>NUCLEOTIDE SEQUENCE [LARGE SCALE GENOMIC DNA]</scope>
    <source>
        <strain evidence="2 3">P5252</strain>
    </source>
</reference>